<evidence type="ECO:0000313" key="4">
    <source>
        <dbReference type="Proteomes" id="UP000824469"/>
    </source>
</evidence>
<name>A0AA38F9M4_TAXCH</name>
<comment type="caution">
    <text evidence="3">The sequence shown here is derived from an EMBL/GenBank/DDBJ whole genome shotgun (WGS) entry which is preliminary data.</text>
</comment>
<feature type="region of interest" description="Disordered" evidence="1">
    <location>
        <begin position="47"/>
        <end position="66"/>
    </location>
</feature>
<evidence type="ECO:0000256" key="1">
    <source>
        <dbReference type="SAM" id="MobiDB-lite"/>
    </source>
</evidence>
<dbReference type="EMBL" id="JAHRHJ020000010">
    <property type="protein sequence ID" value="KAH9297534.1"/>
    <property type="molecule type" value="Genomic_DNA"/>
</dbReference>
<proteinExistence type="predicted"/>
<evidence type="ECO:0000259" key="2">
    <source>
        <dbReference type="Pfam" id="PF13086"/>
    </source>
</evidence>
<evidence type="ECO:0000313" key="3">
    <source>
        <dbReference type="EMBL" id="KAH9297534.1"/>
    </source>
</evidence>
<accession>A0AA38F9M4</accession>
<gene>
    <name evidence="3" type="ORF">KI387_029216</name>
</gene>
<dbReference type="InterPro" id="IPR041677">
    <property type="entry name" value="DNA2/NAM7_AAA_11"/>
</dbReference>
<feature type="non-terminal residue" evidence="3">
    <location>
        <position position="66"/>
    </location>
</feature>
<dbReference type="Proteomes" id="UP000824469">
    <property type="component" value="Unassembled WGS sequence"/>
</dbReference>
<protein>
    <recommendedName>
        <fullName evidence="2">DNA2/NAM7 helicase helicase domain-containing protein</fullName>
    </recommendedName>
</protein>
<dbReference type="Pfam" id="PF13086">
    <property type="entry name" value="AAA_11"/>
    <property type="match status" value="1"/>
</dbReference>
<dbReference type="GO" id="GO:0004386">
    <property type="term" value="F:helicase activity"/>
    <property type="evidence" value="ECO:0007669"/>
    <property type="project" value="InterPro"/>
</dbReference>
<dbReference type="AlphaFoldDB" id="A0AA38F9M4"/>
<keyword evidence="4" id="KW-1185">Reference proteome</keyword>
<reference evidence="3 4" key="1">
    <citation type="journal article" date="2021" name="Nat. Plants">
        <title>The Taxus genome provides insights into paclitaxel biosynthesis.</title>
        <authorList>
            <person name="Xiong X."/>
            <person name="Gou J."/>
            <person name="Liao Q."/>
            <person name="Li Y."/>
            <person name="Zhou Q."/>
            <person name="Bi G."/>
            <person name="Li C."/>
            <person name="Du R."/>
            <person name="Wang X."/>
            <person name="Sun T."/>
            <person name="Guo L."/>
            <person name="Liang H."/>
            <person name="Lu P."/>
            <person name="Wu Y."/>
            <person name="Zhang Z."/>
            <person name="Ro D.K."/>
            <person name="Shang Y."/>
            <person name="Huang S."/>
            <person name="Yan J."/>
        </authorList>
    </citation>
    <scope>NUCLEOTIDE SEQUENCE [LARGE SCALE GENOMIC DNA]</scope>
    <source>
        <strain evidence="3">Ta-2019</strain>
    </source>
</reference>
<feature type="domain" description="DNA2/NAM7 helicase helicase" evidence="2">
    <location>
        <begin position="1"/>
        <end position="62"/>
    </location>
</feature>
<sequence length="66" mass="7238">MLVCAPSNAATDELLQHVLDSGFIDGEMKVYHPDVARVGVGSQNRAAQAVSVERRTERSPRKVSMR</sequence>
<organism evidence="3 4">
    <name type="scientific">Taxus chinensis</name>
    <name type="common">Chinese yew</name>
    <name type="synonym">Taxus wallichiana var. chinensis</name>
    <dbReference type="NCBI Taxonomy" id="29808"/>
    <lineage>
        <taxon>Eukaryota</taxon>
        <taxon>Viridiplantae</taxon>
        <taxon>Streptophyta</taxon>
        <taxon>Embryophyta</taxon>
        <taxon>Tracheophyta</taxon>
        <taxon>Spermatophyta</taxon>
        <taxon>Pinopsida</taxon>
        <taxon>Pinidae</taxon>
        <taxon>Conifers II</taxon>
        <taxon>Cupressales</taxon>
        <taxon>Taxaceae</taxon>
        <taxon>Taxus</taxon>
    </lineage>
</organism>